<accession>C1F1T2</accession>
<organism evidence="2 3">
    <name type="scientific">Acidobacterium capsulatum (strain ATCC 51196 / DSM 11244 / BCRC 80197 / JCM 7670 / NBRC 15755 / NCIMB 13165 / 161)</name>
    <dbReference type="NCBI Taxonomy" id="240015"/>
    <lineage>
        <taxon>Bacteria</taxon>
        <taxon>Pseudomonadati</taxon>
        <taxon>Acidobacteriota</taxon>
        <taxon>Terriglobia</taxon>
        <taxon>Terriglobales</taxon>
        <taxon>Acidobacteriaceae</taxon>
        <taxon>Acidobacterium</taxon>
    </lineage>
</organism>
<evidence type="ECO:0000313" key="3">
    <source>
        <dbReference type="Proteomes" id="UP000002207"/>
    </source>
</evidence>
<dbReference type="STRING" id="240015.ACP_0691"/>
<dbReference type="Gene3D" id="3.40.50.720">
    <property type="entry name" value="NAD(P)-binding Rossmann-like Domain"/>
    <property type="match status" value="1"/>
</dbReference>
<evidence type="ECO:0000313" key="2">
    <source>
        <dbReference type="EMBL" id="ACO34637.1"/>
    </source>
</evidence>
<protein>
    <submittedName>
        <fullName evidence="2">Surface polysaccharide biosynthesis protein</fullName>
    </submittedName>
</protein>
<gene>
    <name evidence="2" type="ordered locus">ACP_0691</name>
</gene>
<dbReference type="SUPFAM" id="SSF51735">
    <property type="entry name" value="NAD(P)-binding Rossmann-fold domains"/>
    <property type="match status" value="1"/>
</dbReference>
<dbReference type="EMBL" id="CP001472">
    <property type="protein sequence ID" value="ACO34637.1"/>
    <property type="molecule type" value="Genomic_DNA"/>
</dbReference>
<dbReference type="HOGENOM" id="CLU_955199_0_0_0"/>
<reference evidence="2 3" key="1">
    <citation type="journal article" date="2009" name="Appl. Environ. Microbiol.">
        <title>Three genomes from the phylum Acidobacteria provide insight into the lifestyles of these microorganisms in soils.</title>
        <authorList>
            <person name="Ward N.L."/>
            <person name="Challacombe J.F."/>
            <person name="Janssen P.H."/>
            <person name="Henrissat B."/>
            <person name="Coutinho P.M."/>
            <person name="Wu M."/>
            <person name="Xie G."/>
            <person name="Haft D.H."/>
            <person name="Sait M."/>
            <person name="Badger J."/>
            <person name="Barabote R.D."/>
            <person name="Bradley B."/>
            <person name="Brettin T.S."/>
            <person name="Brinkac L.M."/>
            <person name="Bruce D."/>
            <person name="Creasy T."/>
            <person name="Daugherty S.C."/>
            <person name="Davidsen T.M."/>
            <person name="DeBoy R.T."/>
            <person name="Detter J.C."/>
            <person name="Dodson R.J."/>
            <person name="Durkin A.S."/>
            <person name="Ganapathy A."/>
            <person name="Gwinn-Giglio M."/>
            <person name="Han C.S."/>
            <person name="Khouri H."/>
            <person name="Kiss H."/>
            <person name="Kothari S.P."/>
            <person name="Madupu R."/>
            <person name="Nelson K.E."/>
            <person name="Nelson W.C."/>
            <person name="Paulsen I."/>
            <person name="Penn K."/>
            <person name="Ren Q."/>
            <person name="Rosovitz M.J."/>
            <person name="Selengut J.D."/>
            <person name="Shrivastava S."/>
            <person name="Sullivan S.A."/>
            <person name="Tapia R."/>
            <person name="Thompson L.S."/>
            <person name="Watkins K.L."/>
            <person name="Yang Q."/>
            <person name="Yu C."/>
            <person name="Zafar N."/>
            <person name="Zhou L."/>
            <person name="Kuske C.R."/>
        </authorList>
    </citation>
    <scope>NUCLEOTIDE SEQUENCE [LARGE SCALE GENOMIC DNA]</scope>
    <source>
        <strain evidence="3">ATCC 51196 / DSM 11244 / BCRC 80197 / JCM 7670 / NBRC 15755 / NCIMB 13165 / 161</strain>
    </source>
</reference>
<dbReference type="OrthoDB" id="9779902at2"/>
<dbReference type="Pfam" id="PF01370">
    <property type="entry name" value="Epimerase"/>
    <property type="match status" value="1"/>
</dbReference>
<proteinExistence type="predicted"/>
<evidence type="ECO:0000259" key="1">
    <source>
        <dbReference type="Pfam" id="PF01370"/>
    </source>
</evidence>
<feature type="domain" description="NAD-dependent epimerase/dehydratase" evidence="1">
    <location>
        <begin position="9"/>
        <end position="179"/>
    </location>
</feature>
<sequence length="291" mass="31081">MADSHVFAVTGATGYVGSAIVKALQAHGTVIPLSRRTPSQAGIFWSLESEQDITAQFRDKGISCLVHAAWDMTAVKAAEVQRTNVEGSLRLLQMAAAAGISRIVFISTISAFPGARSLYGKSKLQVEAAVAAMGGLILRPGLVYGPGGQDEDSGGIFQAIEKQVKSSSRIPVIGDGKAPQFLVPVQTLAQIVAGAARGKLDAPAGQPITIANPQPWRFRDLVHSIARRHGRRVALLPIPWRLLYMGLRSGEILGLHMPFRSDSVISFVHQDPSPDFSALQTLGIFVPPYRG</sequence>
<dbReference type="PANTHER" id="PTHR43245:SF58">
    <property type="entry name" value="BLL5923 PROTEIN"/>
    <property type="match status" value="1"/>
</dbReference>
<dbReference type="InterPro" id="IPR050177">
    <property type="entry name" value="Lipid_A_modif_metabolic_enz"/>
</dbReference>
<name>C1F1T2_ACIC5</name>
<dbReference type="RefSeq" id="WP_015895866.1">
    <property type="nucleotide sequence ID" value="NC_012483.1"/>
</dbReference>
<dbReference type="InterPro" id="IPR001509">
    <property type="entry name" value="Epimerase_deHydtase"/>
</dbReference>
<dbReference type="PANTHER" id="PTHR43245">
    <property type="entry name" value="BIFUNCTIONAL POLYMYXIN RESISTANCE PROTEIN ARNA"/>
    <property type="match status" value="1"/>
</dbReference>
<dbReference type="InParanoid" id="C1F1T2"/>
<dbReference type="InterPro" id="IPR036291">
    <property type="entry name" value="NAD(P)-bd_dom_sf"/>
</dbReference>
<dbReference type="KEGG" id="aca:ACP_0691"/>
<dbReference type="eggNOG" id="COG0702">
    <property type="taxonomic scope" value="Bacteria"/>
</dbReference>
<dbReference type="Proteomes" id="UP000002207">
    <property type="component" value="Chromosome"/>
</dbReference>
<dbReference type="AlphaFoldDB" id="C1F1T2"/>
<keyword evidence="3" id="KW-1185">Reference proteome</keyword>